<name>A0A6J4MF70_9BACT</name>
<dbReference type="AlphaFoldDB" id="A0A6J4MF70"/>
<protein>
    <submittedName>
        <fullName evidence="2">Uncharacterized protein</fullName>
    </submittedName>
</protein>
<feature type="non-terminal residue" evidence="2">
    <location>
        <position position="1"/>
    </location>
</feature>
<gene>
    <name evidence="2" type="ORF">AVDCRST_MAG68-4171</name>
</gene>
<feature type="non-terminal residue" evidence="2">
    <location>
        <position position="81"/>
    </location>
</feature>
<proteinExistence type="predicted"/>
<feature type="region of interest" description="Disordered" evidence="1">
    <location>
        <begin position="1"/>
        <end position="81"/>
    </location>
</feature>
<organism evidence="2">
    <name type="scientific">uncultured Gemmatimonadota bacterium</name>
    <dbReference type="NCBI Taxonomy" id="203437"/>
    <lineage>
        <taxon>Bacteria</taxon>
        <taxon>Pseudomonadati</taxon>
        <taxon>Gemmatimonadota</taxon>
        <taxon>environmental samples</taxon>
    </lineage>
</organism>
<dbReference type="EMBL" id="CADCTW010000194">
    <property type="protein sequence ID" value="CAA9358442.1"/>
    <property type="molecule type" value="Genomic_DNA"/>
</dbReference>
<evidence type="ECO:0000313" key="2">
    <source>
        <dbReference type="EMBL" id="CAA9358442.1"/>
    </source>
</evidence>
<feature type="compositionally biased region" description="Basic residues" evidence="1">
    <location>
        <begin position="33"/>
        <end position="58"/>
    </location>
</feature>
<sequence length="81" mass="8517">ATDNGRPGTRVGGGGRRRGGGPHAQGSGARLPPRGRARQRAGAHHHRLQQPGGRRARHPLHEREGPAPPPGLGQDLRGRSL</sequence>
<evidence type="ECO:0000256" key="1">
    <source>
        <dbReference type="SAM" id="MobiDB-lite"/>
    </source>
</evidence>
<reference evidence="2" key="1">
    <citation type="submission" date="2020-02" db="EMBL/GenBank/DDBJ databases">
        <authorList>
            <person name="Meier V. D."/>
        </authorList>
    </citation>
    <scope>NUCLEOTIDE SEQUENCE</scope>
    <source>
        <strain evidence="2">AVDCRST_MAG68</strain>
    </source>
</reference>
<accession>A0A6J4MF70</accession>